<dbReference type="RefSeq" id="WP_339575471.1">
    <property type="nucleotide sequence ID" value="NZ_JBBIAA010000016.1"/>
</dbReference>
<protein>
    <submittedName>
        <fullName evidence="3">SipW-dependent-type signal peptide-containing protein</fullName>
    </submittedName>
</protein>
<dbReference type="EMBL" id="JBBIAA010000016">
    <property type="protein sequence ID" value="MEJ5946087.1"/>
    <property type="molecule type" value="Genomic_DNA"/>
</dbReference>
<keyword evidence="4" id="KW-1185">Reference proteome</keyword>
<reference evidence="3 4" key="1">
    <citation type="journal article" date="2017" name="Int. J. Syst. Evol. Microbiol.">
        <title>Pseudokineococcus basanitobsidens sp. nov., isolated from volcanic rock.</title>
        <authorList>
            <person name="Lee D.W."/>
            <person name="Park M.Y."/>
            <person name="Kim J.J."/>
            <person name="Kim B.S."/>
        </authorList>
    </citation>
    <scope>NUCLEOTIDE SEQUENCE [LARGE SCALE GENOMIC DNA]</scope>
    <source>
        <strain evidence="3 4">DSM 103726</strain>
    </source>
</reference>
<keyword evidence="2" id="KW-0812">Transmembrane</keyword>
<feature type="region of interest" description="Disordered" evidence="1">
    <location>
        <begin position="1"/>
        <end position="31"/>
    </location>
</feature>
<accession>A0ABU8RLV0</accession>
<feature type="compositionally biased region" description="Low complexity" evidence="1">
    <location>
        <begin position="1"/>
        <end position="13"/>
    </location>
</feature>
<dbReference type="InterPro" id="IPR023833">
    <property type="entry name" value="Signal_pept_SipW-depend-type"/>
</dbReference>
<sequence length="269" mass="26499">MSTTTQVTSTTQVEAGRAEAAGYRWTTGGDQRRRRTGRLRALLAGGLVVGVGSAVTLASWTDTEWVFGAGGAGGEDVAAGVFEVQQNVWDGAGGGARFAAASTTATAAAASGAGQFVDRERQELAGTLAFTPLAATSLSPGDVVYAPMQLRTTAGSAAASVTLRGAVKGSGDDLFFSALRYAVRSGVERGACGAAAFAPGSPAGTSLVASGSGLAAGSVPGALQLSAGTDDAPGEAVDLCFAITLPGGSSDSLQGRGVSPAWAFDSQSV</sequence>
<evidence type="ECO:0000313" key="3">
    <source>
        <dbReference type="EMBL" id="MEJ5946087.1"/>
    </source>
</evidence>
<evidence type="ECO:0000313" key="4">
    <source>
        <dbReference type="Proteomes" id="UP001387100"/>
    </source>
</evidence>
<evidence type="ECO:0000256" key="1">
    <source>
        <dbReference type="SAM" id="MobiDB-lite"/>
    </source>
</evidence>
<dbReference type="NCBIfam" id="TIGR04088">
    <property type="entry name" value="cognate_SipW"/>
    <property type="match status" value="1"/>
</dbReference>
<keyword evidence="2" id="KW-1133">Transmembrane helix</keyword>
<comment type="caution">
    <text evidence="3">The sequence shown here is derived from an EMBL/GenBank/DDBJ whole genome shotgun (WGS) entry which is preliminary data.</text>
</comment>
<keyword evidence="2" id="KW-0472">Membrane</keyword>
<gene>
    <name evidence="3" type="ORF">WDZ17_12370</name>
</gene>
<feature type="transmembrane region" description="Helical" evidence="2">
    <location>
        <begin position="41"/>
        <end position="60"/>
    </location>
</feature>
<organism evidence="3 4">
    <name type="scientific">Pseudokineococcus basanitobsidens</name>
    <dbReference type="NCBI Taxonomy" id="1926649"/>
    <lineage>
        <taxon>Bacteria</taxon>
        <taxon>Bacillati</taxon>
        <taxon>Actinomycetota</taxon>
        <taxon>Actinomycetes</taxon>
        <taxon>Kineosporiales</taxon>
        <taxon>Kineosporiaceae</taxon>
        <taxon>Pseudokineococcus</taxon>
    </lineage>
</organism>
<proteinExistence type="predicted"/>
<evidence type="ECO:0000256" key="2">
    <source>
        <dbReference type="SAM" id="Phobius"/>
    </source>
</evidence>
<name>A0ABU8RLV0_9ACTN</name>
<dbReference type="Proteomes" id="UP001387100">
    <property type="component" value="Unassembled WGS sequence"/>
</dbReference>